<dbReference type="PROSITE" id="PS00018">
    <property type="entry name" value="EF_HAND_1"/>
    <property type="match status" value="3"/>
</dbReference>
<dbReference type="Pfam" id="PF13202">
    <property type="entry name" value="EF-hand_5"/>
    <property type="match status" value="1"/>
</dbReference>
<feature type="domain" description="EF-hand" evidence="2">
    <location>
        <begin position="249"/>
        <end position="284"/>
    </location>
</feature>
<reference evidence="3 4" key="1">
    <citation type="journal article" date="2018" name="Cell">
        <title>The Chara Genome: Secondary Complexity and Implications for Plant Terrestrialization.</title>
        <authorList>
            <person name="Nishiyama T."/>
            <person name="Sakayama H."/>
            <person name="Vries J.D."/>
            <person name="Buschmann H."/>
            <person name="Saint-Marcoux D."/>
            <person name="Ullrich K.K."/>
            <person name="Haas F.B."/>
            <person name="Vanderstraeten L."/>
            <person name="Becker D."/>
            <person name="Lang D."/>
            <person name="Vosolsobe S."/>
            <person name="Rombauts S."/>
            <person name="Wilhelmsson P.K.I."/>
            <person name="Janitza P."/>
            <person name="Kern R."/>
            <person name="Heyl A."/>
            <person name="Rumpler F."/>
            <person name="Villalobos L.I.A.C."/>
            <person name="Clay J.M."/>
            <person name="Skokan R."/>
            <person name="Toyoda A."/>
            <person name="Suzuki Y."/>
            <person name="Kagoshima H."/>
            <person name="Schijlen E."/>
            <person name="Tajeshwar N."/>
            <person name="Catarino B."/>
            <person name="Hetherington A.J."/>
            <person name="Saltykova A."/>
            <person name="Bonnot C."/>
            <person name="Breuninger H."/>
            <person name="Symeonidi A."/>
            <person name="Radhakrishnan G.V."/>
            <person name="Van Nieuwerburgh F."/>
            <person name="Deforce D."/>
            <person name="Chang C."/>
            <person name="Karol K.G."/>
            <person name="Hedrich R."/>
            <person name="Ulvskov P."/>
            <person name="Glockner G."/>
            <person name="Delwiche C.F."/>
            <person name="Petrasek J."/>
            <person name="Van de Peer Y."/>
            <person name="Friml J."/>
            <person name="Beilby M."/>
            <person name="Dolan L."/>
            <person name="Kohara Y."/>
            <person name="Sugano S."/>
            <person name="Fujiyama A."/>
            <person name="Delaux P.-M."/>
            <person name="Quint M."/>
            <person name="TheiBen G."/>
            <person name="Hagemann M."/>
            <person name="Harholt J."/>
            <person name="Dunand C."/>
            <person name="Zachgo S."/>
            <person name="Langdale J."/>
            <person name="Maumus F."/>
            <person name="Straeten D.V.D."/>
            <person name="Gould S.B."/>
            <person name="Rensing S.A."/>
        </authorList>
    </citation>
    <scope>NUCLEOTIDE SEQUENCE [LARGE SCALE GENOMIC DNA]</scope>
    <source>
        <strain evidence="3 4">S276</strain>
    </source>
</reference>
<dbReference type="Pfam" id="PF13499">
    <property type="entry name" value="EF-hand_7"/>
    <property type="match status" value="1"/>
</dbReference>
<dbReference type="OMA" id="TNLMFRE"/>
<dbReference type="SMART" id="SM00054">
    <property type="entry name" value="EFh"/>
    <property type="match status" value="5"/>
</dbReference>
<organism evidence="3 4">
    <name type="scientific">Chara braunii</name>
    <name type="common">Braun's stonewort</name>
    <dbReference type="NCBI Taxonomy" id="69332"/>
    <lineage>
        <taxon>Eukaryota</taxon>
        <taxon>Viridiplantae</taxon>
        <taxon>Streptophyta</taxon>
        <taxon>Charophyceae</taxon>
        <taxon>Charales</taxon>
        <taxon>Characeae</taxon>
        <taxon>Chara</taxon>
    </lineage>
</organism>
<dbReference type="Gramene" id="GBG72044">
    <property type="protein sequence ID" value="GBG72044"/>
    <property type="gene ID" value="CBR_g10979"/>
</dbReference>
<dbReference type="PANTHER" id="PTHR34574:SF2">
    <property type="entry name" value="CALCIUM-BINDING EF-HAND FAMILY PROTEIN"/>
    <property type="match status" value="1"/>
</dbReference>
<name>A0A388KPR0_CHABU</name>
<dbReference type="GO" id="GO:0005509">
    <property type="term" value="F:calcium ion binding"/>
    <property type="evidence" value="ECO:0007669"/>
    <property type="project" value="InterPro"/>
</dbReference>
<dbReference type="InterPro" id="IPR011992">
    <property type="entry name" value="EF-hand-dom_pair"/>
</dbReference>
<dbReference type="SUPFAM" id="SSF47473">
    <property type="entry name" value="EF-hand"/>
    <property type="match status" value="2"/>
</dbReference>
<feature type="domain" description="EF-hand" evidence="2">
    <location>
        <begin position="133"/>
        <end position="168"/>
    </location>
</feature>
<comment type="caution">
    <text evidence="3">The sequence shown here is derived from an EMBL/GenBank/DDBJ whole genome shotgun (WGS) entry which is preliminary data.</text>
</comment>
<keyword evidence="4" id="KW-1185">Reference proteome</keyword>
<evidence type="ECO:0000313" key="3">
    <source>
        <dbReference type="EMBL" id="GBG72044.1"/>
    </source>
</evidence>
<dbReference type="PANTHER" id="PTHR34574">
    <property type="entry name" value="CALCIUM-BINDING EF-HAND FAMILY PROTEIN-RELATED"/>
    <property type="match status" value="1"/>
</dbReference>
<sequence length="354" mass="39293">MRLHDPIMLDGSQIRKFLDNESAFDAYVDSKFASADVNRNYRVSSAELRVAVETLGADFGVPPPGSKEAGDRLVQTMFEEYGRPGDDELDRDSFKNALRDVLLGIADGLADDPIVMALLTGDLINSILSDEDEFEVLATSIFSELDENDNGSISKSEIRSAVAQLGLEMGIPIPEGQPATDVVLHKIYEKFNISTVEGDELDEEAFMVLLRKVMHDLAGELSENPVMIAQNVKVLNGTALRKILRDPLQLKDITDRLFDKLDKNDDDKLSNRELRPALRRLGMDIGIPDYCQGRDDIEKLFARVFDKVDKDSNGVIDQEEFADFVKGVLTGLAEDLEVYPIIVEVEAPDKTLIG</sequence>
<gene>
    <name evidence="3" type="ORF">CBR_g10979</name>
</gene>
<feature type="domain" description="EF-hand" evidence="2">
    <location>
        <begin position="296"/>
        <end position="331"/>
    </location>
</feature>
<dbReference type="OrthoDB" id="2016045at2759"/>
<evidence type="ECO:0000256" key="1">
    <source>
        <dbReference type="ARBA" id="ARBA00022837"/>
    </source>
</evidence>
<dbReference type="EMBL" id="BFEA01000158">
    <property type="protein sequence ID" value="GBG72044.1"/>
    <property type="molecule type" value="Genomic_DNA"/>
</dbReference>
<accession>A0A388KPR0</accession>
<keyword evidence="1" id="KW-0106">Calcium</keyword>
<evidence type="ECO:0000259" key="2">
    <source>
        <dbReference type="PROSITE" id="PS50222"/>
    </source>
</evidence>
<protein>
    <recommendedName>
        <fullName evidence="2">EF-hand domain-containing protein</fullName>
    </recommendedName>
</protein>
<proteinExistence type="predicted"/>
<dbReference type="InterPro" id="IPR002048">
    <property type="entry name" value="EF_hand_dom"/>
</dbReference>
<dbReference type="AlphaFoldDB" id="A0A388KPR0"/>
<dbReference type="InterPro" id="IPR018247">
    <property type="entry name" value="EF_Hand_1_Ca_BS"/>
</dbReference>
<dbReference type="PROSITE" id="PS50222">
    <property type="entry name" value="EF_HAND_2"/>
    <property type="match status" value="3"/>
</dbReference>
<evidence type="ECO:0000313" key="4">
    <source>
        <dbReference type="Proteomes" id="UP000265515"/>
    </source>
</evidence>
<dbReference type="Proteomes" id="UP000265515">
    <property type="component" value="Unassembled WGS sequence"/>
</dbReference>
<dbReference type="Gene3D" id="1.10.238.10">
    <property type="entry name" value="EF-hand"/>
    <property type="match status" value="2"/>
</dbReference>